<gene>
    <name evidence="5" type="ORF">SAMN05216258_10232</name>
</gene>
<dbReference type="GO" id="GO:0006633">
    <property type="term" value="P:fatty acid biosynthetic process"/>
    <property type="evidence" value="ECO:0007669"/>
    <property type="project" value="InterPro"/>
</dbReference>
<evidence type="ECO:0000259" key="3">
    <source>
        <dbReference type="Pfam" id="PF08541"/>
    </source>
</evidence>
<dbReference type="PANTHER" id="PTHR34069">
    <property type="entry name" value="3-OXOACYL-[ACYL-CARRIER-PROTEIN] SYNTHASE 3"/>
    <property type="match status" value="1"/>
</dbReference>
<keyword evidence="1" id="KW-0808">Transferase</keyword>
<name>A0A1I3CJB6_9RHOB</name>
<dbReference type="CDD" id="cd00830">
    <property type="entry name" value="KAS_III"/>
    <property type="match status" value="1"/>
</dbReference>
<feature type="domain" description="Beta-ketoacyl-[acyl-carrier-protein] synthase III C-terminal" evidence="3">
    <location>
        <begin position="232"/>
        <end position="315"/>
    </location>
</feature>
<organism evidence="5 6">
    <name type="scientific">Albimonas pacifica</name>
    <dbReference type="NCBI Taxonomy" id="1114924"/>
    <lineage>
        <taxon>Bacteria</taxon>
        <taxon>Pseudomonadati</taxon>
        <taxon>Pseudomonadota</taxon>
        <taxon>Alphaproteobacteria</taxon>
        <taxon>Rhodobacterales</taxon>
        <taxon>Paracoccaceae</taxon>
        <taxon>Albimonas</taxon>
    </lineage>
</organism>
<dbReference type="SUPFAM" id="SSF53901">
    <property type="entry name" value="Thiolase-like"/>
    <property type="match status" value="1"/>
</dbReference>
<dbReference type="EMBL" id="FOQH01000002">
    <property type="protein sequence ID" value="SFH74577.1"/>
    <property type="molecule type" value="Genomic_DNA"/>
</dbReference>
<dbReference type="PANTHER" id="PTHR34069:SF2">
    <property type="entry name" value="BETA-KETOACYL-[ACYL-CARRIER-PROTEIN] SYNTHASE III"/>
    <property type="match status" value="1"/>
</dbReference>
<evidence type="ECO:0000313" key="6">
    <source>
        <dbReference type="Proteomes" id="UP000199377"/>
    </source>
</evidence>
<dbReference type="InterPro" id="IPR013747">
    <property type="entry name" value="ACP_syn_III_C"/>
</dbReference>
<dbReference type="InterPro" id="IPR016039">
    <property type="entry name" value="Thiolase-like"/>
</dbReference>
<dbReference type="Pfam" id="PF08545">
    <property type="entry name" value="ACP_syn_III"/>
    <property type="match status" value="1"/>
</dbReference>
<dbReference type="GO" id="GO:0004315">
    <property type="term" value="F:3-oxoacyl-[acyl-carrier-protein] synthase activity"/>
    <property type="evidence" value="ECO:0007669"/>
    <property type="project" value="InterPro"/>
</dbReference>
<dbReference type="InterPro" id="IPR013751">
    <property type="entry name" value="ACP_syn_III_N"/>
</dbReference>
<dbReference type="OrthoDB" id="4336181at2"/>
<dbReference type="STRING" id="1114924.SAMN05216258_10232"/>
<accession>A0A1I3CJB6</accession>
<evidence type="ECO:0000313" key="5">
    <source>
        <dbReference type="EMBL" id="SFH74577.1"/>
    </source>
</evidence>
<proteinExistence type="predicted"/>
<keyword evidence="2" id="KW-0012">Acyltransferase</keyword>
<dbReference type="GO" id="GO:0044550">
    <property type="term" value="P:secondary metabolite biosynthetic process"/>
    <property type="evidence" value="ECO:0007669"/>
    <property type="project" value="TreeGrafter"/>
</dbReference>
<sequence length="321" mass="33813">MAAENPFCLRAIGVHLPERRVDNTVRAERFDYDLDSLRSKIGIAATARMDEGQETSDLCVAAVRDLEARLEAAGEGGLDLGSIDLLVVVTQHPDGHGLPHTSAIVHGKLGLPDGCFAFDISLGCSGYVAALATVSGHLMATGGERALLVTADPYSKSLSEDDKNTSMIFGDAATATLIEKGEGWRIGAFDFGTKGARHDALRRDEEGVLQMNGRAVFDFCALNVPKSLKRAMEANGVTLDDVDAYALHPGSKYIVDTVCKRAGLTAPERLDCADYGNTVSSSIPMILAGLNREAAGTVLISGFGVGLGWATTVLTTKGSQA</sequence>
<dbReference type="Pfam" id="PF08541">
    <property type="entry name" value="ACP_syn_III_C"/>
    <property type="match status" value="1"/>
</dbReference>
<feature type="domain" description="Beta-ketoacyl-[acyl-carrier-protein] synthase III N-terminal" evidence="4">
    <location>
        <begin position="118"/>
        <end position="195"/>
    </location>
</feature>
<reference evidence="5 6" key="1">
    <citation type="submission" date="2016-10" db="EMBL/GenBank/DDBJ databases">
        <authorList>
            <person name="de Groot N.N."/>
        </authorList>
    </citation>
    <scope>NUCLEOTIDE SEQUENCE [LARGE SCALE GENOMIC DNA]</scope>
    <source>
        <strain evidence="5 6">CGMCC 1.11030</strain>
    </source>
</reference>
<evidence type="ECO:0000256" key="1">
    <source>
        <dbReference type="ARBA" id="ARBA00022679"/>
    </source>
</evidence>
<protein>
    <submittedName>
        <fullName evidence="5">3-oxoacyl-[acyl-carrier-protein] synthase-3</fullName>
    </submittedName>
</protein>
<keyword evidence="6" id="KW-1185">Reference proteome</keyword>
<evidence type="ECO:0000259" key="4">
    <source>
        <dbReference type="Pfam" id="PF08545"/>
    </source>
</evidence>
<dbReference type="Gene3D" id="3.40.47.10">
    <property type="match status" value="1"/>
</dbReference>
<dbReference type="RefSeq" id="WP_092857767.1">
    <property type="nucleotide sequence ID" value="NZ_FOQH01000002.1"/>
</dbReference>
<dbReference type="Proteomes" id="UP000199377">
    <property type="component" value="Unassembled WGS sequence"/>
</dbReference>
<evidence type="ECO:0000256" key="2">
    <source>
        <dbReference type="ARBA" id="ARBA00023315"/>
    </source>
</evidence>
<dbReference type="AlphaFoldDB" id="A0A1I3CJB6"/>